<sequence>MFDFYDSYRIVADARTKRGPFNAYQSISFSSSRRCQHQYEKPEIRVRQVEFVRDLNSAHFSGTFAQIPVVQNTSTYFRSCDAIISGIDRLVANEVFIRRISKARIEVPEVLDTHKNIIVVVASSAGESIKQSRPPSISNNNFMKFQTITATYLYSSEFCDVEAGEIRASDMITWSLALSPRFARVAKDVLELRCGCSAWL</sequence>
<keyword evidence="2" id="KW-1185">Reference proteome</keyword>
<evidence type="ECO:0000313" key="1">
    <source>
        <dbReference type="EMBL" id="GBP05231.1"/>
    </source>
</evidence>
<reference evidence="1 2" key="1">
    <citation type="journal article" date="2019" name="Commun. Biol.">
        <title>The bagworm genome reveals a unique fibroin gene that provides high tensile strength.</title>
        <authorList>
            <person name="Kono N."/>
            <person name="Nakamura H."/>
            <person name="Ohtoshi R."/>
            <person name="Tomita M."/>
            <person name="Numata K."/>
            <person name="Arakawa K."/>
        </authorList>
    </citation>
    <scope>NUCLEOTIDE SEQUENCE [LARGE SCALE GENOMIC DNA]</scope>
</reference>
<protein>
    <submittedName>
        <fullName evidence="1">Uncharacterized protein</fullName>
    </submittedName>
</protein>
<comment type="caution">
    <text evidence="1">The sequence shown here is derived from an EMBL/GenBank/DDBJ whole genome shotgun (WGS) entry which is preliminary data.</text>
</comment>
<gene>
    <name evidence="1" type="ORF">EVAR_76697_1</name>
</gene>
<dbReference type="Proteomes" id="UP000299102">
    <property type="component" value="Unassembled WGS sequence"/>
</dbReference>
<proteinExistence type="predicted"/>
<dbReference type="EMBL" id="BGZK01000017">
    <property type="protein sequence ID" value="GBP05231.1"/>
    <property type="molecule type" value="Genomic_DNA"/>
</dbReference>
<name>A0A4C1SW19_EUMVA</name>
<dbReference type="AlphaFoldDB" id="A0A4C1SW19"/>
<accession>A0A4C1SW19</accession>
<organism evidence="1 2">
    <name type="scientific">Eumeta variegata</name>
    <name type="common">Bagworm moth</name>
    <name type="synonym">Eumeta japonica</name>
    <dbReference type="NCBI Taxonomy" id="151549"/>
    <lineage>
        <taxon>Eukaryota</taxon>
        <taxon>Metazoa</taxon>
        <taxon>Ecdysozoa</taxon>
        <taxon>Arthropoda</taxon>
        <taxon>Hexapoda</taxon>
        <taxon>Insecta</taxon>
        <taxon>Pterygota</taxon>
        <taxon>Neoptera</taxon>
        <taxon>Endopterygota</taxon>
        <taxon>Lepidoptera</taxon>
        <taxon>Glossata</taxon>
        <taxon>Ditrysia</taxon>
        <taxon>Tineoidea</taxon>
        <taxon>Psychidae</taxon>
        <taxon>Oiketicinae</taxon>
        <taxon>Eumeta</taxon>
    </lineage>
</organism>
<evidence type="ECO:0000313" key="2">
    <source>
        <dbReference type="Proteomes" id="UP000299102"/>
    </source>
</evidence>